<accession>A0A6A5YIV6</accession>
<feature type="compositionally biased region" description="Polar residues" evidence="1">
    <location>
        <begin position="269"/>
        <end position="290"/>
    </location>
</feature>
<reference evidence="2" key="1">
    <citation type="journal article" date="2020" name="Stud. Mycol.">
        <title>101 Dothideomycetes genomes: a test case for predicting lifestyles and emergence of pathogens.</title>
        <authorList>
            <person name="Haridas S."/>
            <person name="Albert R."/>
            <person name="Binder M."/>
            <person name="Bloem J."/>
            <person name="Labutti K."/>
            <person name="Salamov A."/>
            <person name="Andreopoulos B."/>
            <person name="Baker S."/>
            <person name="Barry K."/>
            <person name="Bills G."/>
            <person name="Bluhm B."/>
            <person name="Cannon C."/>
            <person name="Castanera R."/>
            <person name="Culley D."/>
            <person name="Daum C."/>
            <person name="Ezra D."/>
            <person name="Gonzalez J."/>
            <person name="Henrissat B."/>
            <person name="Kuo A."/>
            <person name="Liang C."/>
            <person name="Lipzen A."/>
            <person name="Lutzoni F."/>
            <person name="Magnuson J."/>
            <person name="Mondo S."/>
            <person name="Nolan M."/>
            <person name="Ohm R."/>
            <person name="Pangilinan J."/>
            <person name="Park H.-J."/>
            <person name="Ramirez L."/>
            <person name="Alfaro M."/>
            <person name="Sun H."/>
            <person name="Tritt A."/>
            <person name="Yoshinaga Y."/>
            <person name="Zwiers L.-H."/>
            <person name="Turgeon B."/>
            <person name="Goodwin S."/>
            <person name="Spatafora J."/>
            <person name="Crous P."/>
            <person name="Grigoriev I."/>
        </authorList>
    </citation>
    <scope>NUCLEOTIDE SEQUENCE</scope>
    <source>
        <strain evidence="2">CBS 627.86</strain>
    </source>
</reference>
<feature type="region of interest" description="Disordered" evidence="1">
    <location>
        <begin position="265"/>
        <end position="319"/>
    </location>
</feature>
<proteinExistence type="predicted"/>
<evidence type="ECO:0000313" key="2">
    <source>
        <dbReference type="EMBL" id="KAF2106068.1"/>
    </source>
</evidence>
<protein>
    <submittedName>
        <fullName evidence="2">Uncharacterized protein</fullName>
    </submittedName>
</protein>
<organism evidence="2 3">
    <name type="scientific">Lophiotrema nucula</name>
    <dbReference type="NCBI Taxonomy" id="690887"/>
    <lineage>
        <taxon>Eukaryota</taxon>
        <taxon>Fungi</taxon>
        <taxon>Dikarya</taxon>
        <taxon>Ascomycota</taxon>
        <taxon>Pezizomycotina</taxon>
        <taxon>Dothideomycetes</taxon>
        <taxon>Pleosporomycetidae</taxon>
        <taxon>Pleosporales</taxon>
        <taxon>Lophiotremataceae</taxon>
        <taxon>Lophiotrema</taxon>
    </lineage>
</organism>
<name>A0A6A5YIV6_9PLEO</name>
<dbReference type="AlphaFoldDB" id="A0A6A5YIV6"/>
<evidence type="ECO:0000256" key="1">
    <source>
        <dbReference type="SAM" id="MobiDB-lite"/>
    </source>
</evidence>
<sequence length="363" mass="40849">MSLKYLRLPSRTSPSYLLSLFILHDHGNSQHIRIYAHVKHHTDKPKEDSNWKSTASSILWKHNSKGFHYFRRVDSRWMLTESGVEIAEIAEALESVSENLAASDGSMASAASEPHISPMIIYPESDYQAAYRFSHTNDGQNVEFFDLTSLDADYQAAYRFSHTNDGQNVGFFDLTSLDADYQAAYHFPHTNDGQNVGFFDLTSLDADYQAAYHFPHTNNGQNVGFFEPTSLDTDYQAANPFPRTNDSPNVDFLDLTSVDADYQAATPFPRTNDSQNVETPDFTSPSFEPRSNTSNTSNSPAHHGQTFVDTVGSSSNSCHLSTVPAEPAIERDYDYMQPLILPDDHPYWGCLAQYGLFPPNRRR</sequence>
<gene>
    <name evidence="2" type="ORF">BDV96DRAFT_655071</name>
</gene>
<dbReference type="Proteomes" id="UP000799770">
    <property type="component" value="Unassembled WGS sequence"/>
</dbReference>
<keyword evidence="3" id="KW-1185">Reference proteome</keyword>
<dbReference type="EMBL" id="ML977367">
    <property type="protein sequence ID" value="KAF2106068.1"/>
    <property type="molecule type" value="Genomic_DNA"/>
</dbReference>
<feature type="compositionally biased region" description="Polar residues" evidence="1">
    <location>
        <begin position="307"/>
        <end position="319"/>
    </location>
</feature>
<evidence type="ECO:0000313" key="3">
    <source>
        <dbReference type="Proteomes" id="UP000799770"/>
    </source>
</evidence>